<organism evidence="2">
    <name type="scientific">hydrothermal vent metagenome</name>
    <dbReference type="NCBI Taxonomy" id="652676"/>
    <lineage>
        <taxon>unclassified sequences</taxon>
        <taxon>metagenomes</taxon>
        <taxon>ecological metagenomes</taxon>
    </lineage>
</organism>
<evidence type="ECO:0000259" key="1">
    <source>
        <dbReference type="Pfam" id="PF06468"/>
    </source>
</evidence>
<name>A0A3B0Z8B8_9ZZZZ</name>
<sequence length="243" mass="25492">MNKSIRIATLLAFAGATLLLQGCFHNDDDNANNPDAGNETTTAPTKIYTVTVSNLTNNQEFSAVGAVLHSSGYHAFTLGSAADEGLERLAEGGDNSIFLNTAKANSKVMDTVSGVGHIRVGDSETLTTEGFDDDIRLTLATMPINTNDAFVALNAINISDLASGESMVLHARAYDAGTEGNNETSMEVPGQGGEGFNAARNDRDFVAVHAGIVGMDDGLTGSALNQSHRFDNPLAKIVVTRTQ</sequence>
<dbReference type="NCBIfam" id="NF038123">
    <property type="entry name" value="NF038123_dom"/>
    <property type="match status" value="1"/>
</dbReference>
<evidence type="ECO:0000313" key="2">
    <source>
        <dbReference type="EMBL" id="VAW83707.1"/>
    </source>
</evidence>
<dbReference type="InterPro" id="IPR038678">
    <property type="entry name" value="Spondin_N_sf"/>
</dbReference>
<accession>A0A3B0Z8B8</accession>
<reference evidence="2" key="1">
    <citation type="submission" date="2018-06" db="EMBL/GenBank/DDBJ databases">
        <authorList>
            <person name="Zhirakovskaya E."/>
        </authorList>
    </citation>
    <scope>NUCLEOTIDE SEQUENCE</scope>
</reference>
<protein>
    <recommendedName>
        <fullName evidence="1">Spondin domain-containing protein</fullName>
    </recommendedName>
</protein>
<dbReference type="InterPro" id="IPR009465">
    <property type="entry name" value="Spondin_N"/>
</dbReference>
<gene>
    <name evidence="2" type="ORF">MNBD_GAMMA16-1212</name>
</gene>
<dbReference type="Gene3D" id="2.60.40.2130">
    <property type="entry name" value="F-spondin domain"/>
    <property type="match status" value="1"/>
</dbReference>
<dbReference type="Pfam" id="PF06468">
    <property type="entry name" value="Spond_N"/>
    <property type="match status" value="1"/>
</dbReference>
<proteinExistence type="predicted"/>
<feature type="domain" description="Spondin" evidence="1">
    <location>
        <begin position="58"/>
        <end position="180"/>
    </location>
</feature>
<dbReference type="AlphaFoldDB" id="A0A3B0Z8B8"/>
<dbReference type="PROSITE" id="PS51257">
    <property type="entry name" value="PROKAR_LIPOPROTEIN"/>
    <property type="match status" value="1"/>
</dbReference>
<dbReference type="EMBL" id="UOFO01000022">
    <property type="protein sequence ID" value="VAW83707.1"/>
    <property type="molecule type" value="Genomic_DNA"/>
</dbReference>